<comment type="caution">
    <text evidence="2">The sequence shown here is derived from an EMBL/GenBank/DDBJ whole genome shotgun (WGS) entry which is preliminary data.</text>
</comment>
<evidence type="ECO:0000313" key="3">
    <source>
        <dbReference type="Proteomes" id="UP001295740"/>
    </source>
</evidence>
<accession>A0AAI8YNH4</accession>
<dbReference type="InterPro" id="IPR016712">
    <property type="entry name" value="Rbsml_bS1m-like"/>
</dbReference>
<name>A0AAI8YNH4_9PEZI</name>
<dbReference type="GO" id="GO:0005763">
    <property type="term" value="C:mitochondrial small ribosomal subunit"/>
    <property type="evidence" value="ECO:0007669"/>
    <property type="project" value="TreeGrafter"/>
</dbReference>
<dbReference type="Pfam" id="PF11709">
    <property type="entry name" value="Mit_ribos_Mrp51"/>
    <property type="match status" value="1"/>
</dbReference>
<feature type="region of interest" description="Disordered" evidence="1">
    <location>
        <begin position="436"/>
        <end position="469"/>
    </location>
</feature>
<evidence type="ECO:0000313" key="2">
    <source>
        <dbReference type="EMBL" id="CAJ2513742.1"/>
    </source>
</evidence>
<organism evidence="2 3">
    <name type="scientific">Anthostomella pinea</name>
    <dbReference type="NCBI Taxonomy" id="933095"/>
    <lineage>
        <taxon>Eukaryota</taxon>
        <taxon>Fungi</taxon>
        <taxon>Dikarya</taxon>
        <taxon>Ascomycota</taxon>
        <taxon>Pezizomycotina</taxon>
        <taxon>Sordariomycetes</taxon>
        <taxon>Xylariomycetidae</taxon>
        <taxon>Xylariales</taxon>
        <taxon>Xylariaceae</taxon>
        <taxon>Anthostomella</taxon>
    </lineage>
</organism>
<dbReference type="GO" id="GO:0070124">
    <property type="term" value="P:mitochondrial translational initiation"/>
    <property type="evidence" value="ECO:0007669"/>
    <property type="project" value="TreeGrafter"/>
</dbReference>
<feature type="compositionally biased region" description="Polar residues" evidence="1">
    <location>
        <begin position="458"/>
        <end position="469"/>
    </location>
</feature>
<dbReference type="EMBL" id="CAUWAG010000020">
    <property type="protein sequence ID" value="CAJ2513742.1"/>
    <property type="molecule type" value="Genomic_DNA"/>
</dbReference>
<dbReference type="AlphaFoldDB" id="A0AAI8YNH4"/>
<sequence>MAQRSVSPGAALLRSSRMFSMPAPIPPPPGDYSSATKHYSPTATINYPTHLSVTTPSSSRIVGDWGFKRPFPLKTTLKTTYPLVRVRQVDSTEHVTDFQSSSDHTITLQKFQELNMPISVPPEHADDKYKQAQTPVSVFEEEGDVTAIDSQMAVDLENKRWKFKGPWLAGLTDGQFNEYLEKTVRTRRPEFRAYLKGLLAKEMTEDQGRVAREAGETAPAAVNAGDVTETQLVGYLRRLRTDRMELFRLVGRFLDLAPIAGDLKLRHLGSLEPNKATHLTRASPYGATGPPITHPSAGLSYLRTRNFGDNHPVYGPQKHHPPVKTRVLMPRSSGTGNFDVVLGIAGFVAETPYGDLTFNIKTIKGRNQTDMGRALHSLELEKYGGGKVYGRPTATTIDSNGRVRINVTDASKESETIHKEMLGEEGGEVYEKALKSNEPPEVPLNPRGHMRQRRSPLLQGSSESYGWTL</sequence>
<keyword evidence="3" id="KW-1185">Reference proteome</keyword>
<protein>
    <submittedName>
        <fullName evidence="2">Uu.00g018610.m01.CDS01</fullName>
    </submittedName>
</protein>
<dbReference type="Proteomes" id="UP001295740">
    <property type="component" value="Unassembled WGS sequence"/>
</dbReference>
<proteinExistence type="predicted"/>
<dbReference type="PANTHER" id="PTHR28058:SF1">
    <property type="entry name" value="SMALL RIBOSOMAL SUBUNIT PROTEIN BS1M"/>
    <property type="match status" value="1"/>
</dbReference>
<dbReference type="PANTHER" id="PTHR28058">
    <property type="entry name" value="37S RIBOSOMAL PROTEIN MRP51, MITOCHONDRIAL"/>
    <property type="match status" value="1"/>
</dbReference>
<gene>
    <name evidence="2" type="ORF">KHLLAP_LOCUS14210</name>
</gene>
<evidence type="ECO:0000256" key="1">
    <source>
        <dbReference type="SAM" id="MobiDB-lite"/>
    </source>
</evidence>
<reference evidence="2" key="1">
    <citation type="submission" date="2023-10" db="EMBL/GenBank/DDBJ databases">
        <authorList>
            <person name="Hackl T."/>
        </authorList>
    </citation>
    <scope>NUCLEOTIDE SEQUENCE</scope>
</reference>
<dbReference type="GO" id="GO:0003735">
    <property type="term" value="F:structural constituent of ribosome"/>
    <property type="evidence" value="ECO:0007669"/>
    <property type="project" value="TreeGrafter"/>
</dbReference>